<dbReference type="EMBL" id="LHXQ01000036">
    <property type="protein sequence ID" value="KXA94643.1"/>
    <property type="molecule type" value="Genomic_DNA"/>
</dbReference>
<feature type="domain" description="Tryptophan synthase beta chain-like PALP" evidence="5">
    <location>
        <begin position="18"/>
        <end position="325"/>
    </location>
</feature>
<protein>
    <recommendedName>
        <fullName evidence="5">Tryptophan synthase beta chain-like PALP domain-containing protein</fullName>
    </recommendedName>
</protein>
<dbReference type="SUPFAM" id="SSF53686">
    <property type="entry name" value="Tryptophan synthase beta subunit-like PLP-dependent enzymes"/>
    <property type="match status" value="1"/>
</dbReference>
<evidence type="ECO:0000313" key="6">
    <source>
        <dbReference type="EMBL" id="KXA94643.1"/>
    </source>
</evidence>
<keyword evidence="3 4" id="KW-0663">Pyridoxal phosphate</keyword>
<dbReference type="PIRSF" id="PIRSF006278">
    <property type="entry name" value="ACCD_DCysDesulf"/>
    <property type="match status" value="1"/>
</dbReference>
<keyword evidence="7" id="KW-1185">Reference proteome</keyword>
<dbReference type="InterPro" id="IPR027278">
    <property type="entry name" value="ACCD_DCysDesulf"/>
</dbReference>
<evidence type="ECO:0000313" key="7">
    <source>
        <dbReference type="Proteomes" id="UP000070155"/>
    </source>
</evidence>
<evidence type="ECO:0000256" key="4">
    <source>
        <dbReference type="PIRSR" id="PIRSR006278-2"/>
    </source>
</evidence>
<proteinExistence type="inferred from homology"/>
<dbReference type="PANTHER" id="PTHR43780">
    <property type="entry name" value="1-AMINOCYCLOPROPANE-1-CARBOXYLATE DEAMINASE-RELATED"/>
    <property type="match status" value="1"/>
</dbReference>
<dbReference type="Proteomes" id="UP000070155">
    <property type="component" value="Unassembled WGS sequence"/>
</dbReference>
<evidence type="ECO:0000256" key="3">
    <source>
        <dbReference type="ARBA" id="ARBA00022898"/>
    </source>
</evidence>
<evidence type="ECO:0000256" key="2">
    <source>
        <dbReference type="ARBA" id="ARBA00008639"/>
    </source>
</evidence>
<evidence type="ECO:0000259" key="5">
    <source>
        <dbReference type="Pfam" id="PF00291"/>
    </source>
</evidence>
<dbReference type="InterPro" id="IPR001926">
    <property type="entry name" value="TrpB-like_PALP"/>
</dbReference>
<dbReference type="GO" id="GO:0019148">
    <property type="term" value="F:D-cysteine desulfhydrase activity"/>
    <property type="evidence" value="ECO:0007669"/>
    <property type="project" value="TreeGrafter"/>
</dbReference>
<dbReference type="Pfam" id="PF00291">
    <property type="entry name" value="PALP"/>
    <property type="match status" value="1"/>
</dbReference>
<comment type="cofactor">
    <cofactor evidence="1">
        <name>pyridoxal 5'-phosphate</name>
        <dbReference type="ChEBI" id="CHEBI:597326"/>
    </cofactor>
</comment>
<name>A0A133UKA8_9EURY</name>
<reference evidence="6 7" key="1">
    <citation type="journal article" date="2016" name="Sci. Rep.">
        <title>Metabolic traits of an uncultured archaeal lineage -MSBL1- from brine pools of the Red Sea.</title>
        <authorList>
            <person name="Mwirichia R."/>
            <person name="Alam I."/>
            <person name="Rashid M."/>
            <person name="Vinu M."/>
            <person name="Ba-Alawi W."/>
            <person name="Anthony Kamau A."/>
            <person name="Kamanda Ngugi D."/>
            <person name="Goker M."/>
            <person name="Klenk H.P."/>
            <person name="Bajic V."/>
            <person name="Stingl U."/>
        </authorList>
    </citation>
    <scope>NUCLEOTIDE SEQUENCE [LARGE SCALE GENOMIC DNA]</scope>
    <source>
        <strain evidence="6">SCGC-AAA259I07</strain>
    </source>
</reference>
<gene>
    <name evidence="6" type="ORF">AKJ36_02520</name>
</gene>
<comment type="caution">
    <text evidence="6">The sequence shown here is derived from an EMBL/GenBank/DDBJ whole genome shotgun (WGS) entry which is preliminary data.</text>
</comment>
<dbReference type="InterPro" id="IPR036052">
    <property type="entry name" value="TrpB-like_PALP_sf"/>
</dbReference>
<sequence>MNEIDSLFEEVPRKRVGFFPTPIEKLGNISQKYDQNIYIKRDDLTGPGFGGNKIRKLEFIVADALEKGATHMITYGGFQTNHGRQMVSACRRFGLEPILFLRGTEKPEKFRGNLHLDKIMDAEIHYIPVGLDEEKEAMERATAEAEERIEELESEGHKCYDCPIGGFNVSGCLGFIWGFKELKDQLEEHSIDLDYIVHASGSGGTLTGLMMGEKISNYDVEILPFGVSKNEGKESEISKMSRKIADYLGIEEHISEEEVKIDYEHFGEGYCIPSQESTNAIKELAREEGIILGPTYTAKAMAGLFDYIEKNKIPQNSDILFWHTGGTPTIFAERNIVGKLYD</sequence>
<dbReference type="PANTHER" id="PTHR43780:SF2">
    <property type="entry name" value="1-AMINOCYCLOPROPANE-1-CARBOXYLATE DEAMINASE-RELATED"/>
    <property type="match status" value="1"/>
</dbReference>
<comment type="similarity">
    <text evidence="2">Belongs to the ACC deaminase/D-cysteine desulfhydrase family.</text>
</comment>
<organism evidence="6 7">
    <name type="scientific">candidate division MSBL1 archaeon SCGC-AAA259I07</name>
    <dbReference type="NCBI Taxonomy" id="1698266"/>
    <lineage>
        <taxon>Archaea</taxon>
        <taxon>Methanobacteriati</taxon>
        <taxon>Methanobacteriota</taxon>
        <taxon>candidate division MSBL1</taxon>
    </lineage>
</organism>
<feature type="modified residue" description="N6-(pyridoxal phosphate)lysine" evidence="4">
    <location>
        <position position="53"/>
    </location>
</feature>
<accession>A0A133UKA8</accession>
<dbReference type="Gene3D" id="3.40.50.1100">
    <property type="match status" value="2"/>
</dbReference>
<evidence type="ECO:0000256" key="1">
    <source>
        <dbReference type="ARBA" id="ARBA00001933"/>
    </source>
</evidence>
<dbReference type="AlphaFoldDB" id="A0A133UKA8"/>